<dbReference type="Pfam" id="PF05190">
    <property type="entry name" value="MutS_IV"/>
    <property type="match status" value="1"/>
</dbReference>
<sequence length="890" mass="98970">MVEKKQTPMMAQYLAIKETCQDAILFYRMGDFYEMFLEDAVKAAGILEIALTSRNKNDPDPVPMCGVPYKAADLYIAKLIEKGCKVAVCEQVEDPAQAKGLVKREIIRVITPGMILNDSLLDRETNNFLVAISKTPEHAGLACIDISTGSFTTCQVKRTSGTIPYALLDEALKLSPKEVLLPESFKSDPAMAAIRKTFSHVEITYLDNYTFRPDNARQLLTEQFATRSLEGFGIERMQACICAAGAAISYVRDTQLSDTSHIYKVIPYNLNDFMVIDDRSCKNLELLTNIQTQSPKGSLIQILDKTVTAMGGRLIKQWVRYPLVDKDLIQQRLHAIEELIDAPSTHQTLGYLLKSVYDLERLGSRISMGQGNARDMLSLKNSLSVLPVLFKEVEIFESPILNGDGLNGAGTDEKQALVEGLEELAQLIGKAIREDAVHVLNEGNLINDGYSPELDELLSITRDGKSWIAKTEKKEKESTGLSSLKIKYNKVFGYFIEVSKAQSAQVPDHYIRKQTLVNAERFITQEMKAVEDTIFNAQERRNALEYEIFCTVREKVAQRTKDILTMAQFIAAMDVVQGLARAAVENAYVKPDINDDRHIDIQDGRHPVVEKLIQGERYVPNSIFLDDTQCQQILITGPNMAGKSTVLRQVALTVLMAQMGSFVPAVSASICITDRIFTRVGALDNLSSGQSTFMVEMEETANIVNNATEKSLVILDEIGRGTSTYDGMSIAWAVAEYLHDLNGKGVKTLFATHYHELLQLEEIKPRIKNYNIAVKEFNDNIVFLRSLVKGGTNRSYGIQVARLAGVPDDIIDLAKSVLASAEHHPMTPAPLPVPVKKKKGSKKQSNSGQMNLFGPSDDDLRQMLHNVDIAQMTPLDALNFLNELKLKVEA</sequence>
<dbReference type="InterPro" id="IPR000432">
    <property type="entry name" value="DNA_mismatch_repair_MutS_C"/>
</dbReference>
<comment type="similarity">
    <text evidence="1 9 10">Belongs to the DNA mismatch repair MutS family.</text>
</comment>
<dbReference type="GO" id="GO:0005524">
    <property type="term" value="F:ATP binding"/>
    <property type="evidence" value="ECO:0007669"/>
    <property type="project" value="UniProtKB-UniRule"/>
</dbReference>
<feature type="domain" description="DNA mismatch repair proteins mutS family" evidence="12">
    <location>
        <begin position="711"/>
        <end position="727"/>
    </location>
</feature>
<dbReference type="Gene3D" id="3.40.50.300">
    <property type="entry name" value="P-loop containing nucleotide triphosphate hydrolases"/>
    <property type="match status" value="1"/>
</dbReference>
<keyword evidence="14" id="KW-1185">Reference proteome</keyword>
<dbReference type="InterPro" id="IPR016151">
    <property type="entry name" value="DNA_mismatch_repair_MutS_N"/>
</dbReference>
<dbReference type="SUPFAM" id="SSF53150">
    <property type="entry name" value="DNA repair protein MutS, domain II"/>
    <property type="match status" value="1"/>
</dbReference>
<dbReference type="NCBIfam" id="NF003810">
    <property type="entry name" value="PRK05399.1"/>
    <property type="match status" value="1"/>
</dbReference>
<keyword evidence="7 9" id="KW-0234">DNA repair</keyword>
<evidence type="ECO:0000256" key="6">
    <source>
        <dbReference type="ARBA" id="ARBA00023125"/>
    </source>
</evidence>
<dbReference type="Gene3D" id="3.30.420.110">
    <property type="entry name" value="MutS, connector domain"/>
    <property type="match status" value="1"/>
</dbReference>
<keyword evidence="3 9" id="KW-0547">Nucleotide-binding</keyword>
<dbReference type="OrthoDB" id="9802448at2"/>
<protein>
    <recommendedName>
        <fullName evidence="2 9">DNA mismatch repair protein MutS</fullName>
    </recommendedName>
</protein>
<evidence type="ECO:0000256" key="4">
    <source>
        <dbReference type="ARBA" id="ARBA00022763"/>
    </source>
</evidence>
<proteinExistence type="inferred from homology"/>
<keyword evidence="4 9" id="KW-0227">DNA damage</keyword>
<reference evidence="13 14" key="1">
    <citation type="submission" date="2011-09" db="EMBL/GenBank/DDBJ databases">
        <authorList>
            <consortium name="US DOE Joint Genome Institute (JGI-PGF)"/>
            <person name="Lucas S."/>
            <person name="Han J."/>
            <person name="Lapidus A."/>
            <person name="Cheng J.-F."/>
            <person name="Goodwin L."/>
            <person name="Pitluck S."/>
            <person name="Peters L."/>
            <person name="Land M.L."/>
            <person name="Hauser L."/>
            <person name="Orellana R."/>
            <person name="Lovley D."/>
            <person name="Woyke T.J."/>
        </authorList>
    </citation>
    <scope>NUCLEOTIDE SEQUENCE [LARGE SCALE GENOMIC DNA]</scope>
    <source>
        <strain evidence="13 14">2ac9</strain>
    </source>
</reference>
<evidence type="ECO:0000256" key="11">
    <source>
        <dbReference type="SAM" id="MobiDB-lite"/>
    </source>
</evidence>
<keyword evidence="6 9" id="KW-0238">DNA-binding</keyword>
<dbReference type="Pfam" id="PF05188">
    <property type="entry name" value="MutS_II"/>
    <property type="match status" value="1"/>
</dbReference>
<dbReference type="InterPro" id="IPR007695">
    <property type="entry name" value="DNA_mismatch_repair_MutS-lik_N"/>
</dbReference>
<dbReference type="Pfam" id="PF00488">
    <property type="entry name" value="MutS_V"/>
    <property type="match status" value="1"/>
</dbReference>
<dbReference type="FunFam" id="3.40.1170.10:FF:000001">
    <property type="entry name" value="DNA mismatch repair protein MutS"/>
    <property type="match status" value="1"/>
</dbReference>
<dbReference type="Gene3D" id="1.10.1420.10">
    <property type="match status" value="2"/>
</dbReference>
<dbReference type="PANTHER" id="PTHR11361">
    <property type="entry name" value="DNA MISMATCH REPAIR PROTEIN MUTS FAMILY MEMBER"/>
    <property type="match status" value="1"/>
</dbReference>
<feature type="binding site" evidence="9">
    <location>
        <begin position="637"/>
        <end position="644"/>
    </location>
    <ligand>
        <name>ATP</name>
        <dbReference type="ChEBI" id="CHEBI:30616"/>
    </ligand>
</feature>
<dbReference type="GO" id="GO:0006298">
    <property type="term" value="P:mismatch repair"/>
    <property type="evidence" value="ECO:0007669"/>
    <property type="project" value="UniProtKB-UniRule"/>
</dbReference>
<dbReference type="InterPro" id="IPR027417">
    <property type="entry name" value="P-loop_NTPase"/>
</dbReference>
<dbReference type="SUPFAM" id="SSF52540">
    <property type="entry name" value="P-loop containing nucleoside triphosphate hydrolases"/>
    <property type="match status" value="1"/>
</dbReference>
<comment type="function">
    <text evidence="8 9">This protein is involved in the repair of mismatches in DNA. It is possible that it carries out the mismatch recognition step. This protein has a weak ATPase activity.</text>
</comment>
<dbReference type="SMART" id="SM00534">
    <property type="entry name" value="MUTSac"/>
    <property type="match status" value="1"/>
</dbReference>
<evidence type="ECO:0000259" key="12">
    <source>
        <dbReference type="PROSITE" id="PS00486"/>
    </source>
</evidence>
<dbReference type="Gene3D" id="3.40.1170.10">
    <property type="entry name" value="DNA repair protein MutS, domain I"/>
    <property type="match status" value="1"/>
</dbReference>
<dbReference type="InterPro" id="IPR017261">
    <property type="entry name" value="DNA_mismatch_repair_MutS/MSH"/>
</dbReference>
<gene>
    <name evidence="9" type="primary">mutS</name>
    <name evidence="13" type="ORF">DespoDRAFT_01934</name>
</gene>
<evidence type="ECO:0000256" key="9">
    <source>
        <dbReference type="HAMAP-Rule" id="MF_00096"/>
    </source>
</evidence>
<dbReference type="InterPro" id="IPR045076">
    <property type="entry name" value="MutS"/>
</dbReference>
<dbReference type="PROSITE" id="PS00486">
    <property type="entry name" value="DNA_MISMATCH_REPAIR_2"/>
    <property type="match status" value="1"/>
</dbReference>
<dbReference type="RefSeq" id="WP_004073186.1">
    <property type="nucleotide sequence ID" value="NZ_CM001488.1"/>
</dbReference>
<dbReference type="GO" id="GO:0030983">
    <property type="term" value="F:mismatched DNA binding"/>
    <property type="evidence" value="ECO:0007669"/>
    <property type="project" value="InterPro"/>
</dbReference>
<dbReference type="FunFam" id="3.40.50.300:FF:000870">
    <property type="entry name" value="MutS protein homolog 4"/>
    <property type="match status" value="1"/>
</dbReference>
<dbReference type="PANTHER" id="PTHR11361:SF34">
    <property type="entry name" value="DNA MISMATCH REPAIR PROTEIN MSH1, MITOCHONDRIAL"/>
    <property type="match status" value="1"/>
</dbReference>
<dbReference type="SUPFAM" id="SSF48334">
    <property type="entry name" value="DNA repair protein MutS, domain III"/>
    <property type="match status" value="1"/>
</dbReference>
<dbReference type="InterPro" id="IPR007860">
    <property type="entry name" value="DNA_mmatch_repair_MutS_con_dom"/>
</dbReference>
<name>I5B2X7_9BACT</name>
<dbReference type="EMBL" id="CM001488">
    <property type="protein sequence ID" value="EIM63840.1"/>
    <property type="molecule type" value="Genomic_DNA"/>
</dbReference>
<evidence type="ECO:0000313" key="14">
    <source>
        <dbReference type="Proteomes" id="UP000005778"/>
    </source>
</evidence>
<dbReference type="HAMAP" id="MF_00096">
    <property type="entry name" value="MutS"/>
    <property type="match status" value="1"/>
</dbReference>
<feature type="region of interest" description="Disordered" evidence="11">
    <location>
        <begin position="824"/>
        <end position="856"/>
    </location>
</feature>
<dbReference type="Proteomes" id="UP000005778">
    <property type="component" value="Chromosome"/>
</dbReference>
<dbReference type="PIRSF" id="PIRSF037677">
    <property type="entry name" value="DNA_mis_repair_Msh6"/>
    <property type="match status" value="1"/>
</dbReference>
<dbReference type="GO" id="GO:0003684">
    <property type="term" value="F:damaged DNA binding"/>
    <property type="evidence" value="ECO:0007669"/>
    <property type="project" value="UniProtKB-UniRule"/>
</dbReference>
<dbReference type="SUPFAM" id="SSF55271">
    <property type="entry name" value="DNA repair protein MutS, domain I"/>
    <property type="match status" value="1"/>
</dbReference>
<dbReference type="InterPro" id="IPR036678">
    <property type="entry name" value="MutS_con_dom_sf"/>
</dbReference>
<evidence type="ECO:0000256" key="10">
    <source>
        <dbReference type="RuleBase" id="RU003756"/>
    </source>
</evidence>
<dbReference type="eggNOG" id="COG0249">
    <property type="taxonomic scope" value="Bacteria"/>
</dbReference>
<evidence type="ECO:0000256" key="2">
    <source>
        <dbReference type="ARBA" id="ARBA00021982"/>
    </source>
</evidence>
<dbReference type="AlphaFoldDB" id="I5B2X7"/>
<dbReference type="HOGENOM" id="CLU_002472_3_1_7"/>
<dbReference type="InterPro" id="IPR007696">
    <property type="entry name" value="DNA_mismatch_repair_MutS_core"/>
</dbReference>
<dbReference type="InterPro" id="IPR007861">
    <property type="entry name" value="DNA_mismatch_repair_MutS_clamp"/>
</dbReference>
<dbReference type="NCBIfam" id="TIGR01070">
    <property type="entry name" value="mutS1"/>
    <property type="match status" value="1"/>
</dbReference>
<dbReference type="Pfam" id="PF05192">
    <property type="entry name" value="MutS_III"/>
    <property type="match status" value="1"/>
</dbReference>
<dbReference type="GO" id="GO:0005829">
    <property type="term" value="C:cytosol"/>
    <property type="evidence" value="ECO:0007669"/>
    <property type="project" value="TreeGrafter"/>
</dbReference>
<accession>I5B2X7</accession>
<evidence type="ECO:0000256" key="3">
    <source>
        <dbReference type="ARBA" id="ARBA00022741"/>
    </source>
</evidence>
<dbReference type="InterPro" id="IPR036187">
    <property type="entry name" value="DNA_mismatch_repair_MutS_sf"/>
</dbReference>
<dbReference type="SMART" id="SM00533">
    <property type="entry name" value="MUTSd"/>
    <property type="match status" value="1"/>
</dbReference>
<evidence type="ECO:0000313" key="13">
    <source>
        <dbReference type="EMBL" id="EIM63840.1"/>
    </source>
</evidence>
<evidence type="ECO:0000256" key="8">
    <source>
        <dbReference type="ARBA" id="ARBA00024647"/>
    </source>
</evidence>
<keyword evidence="5 9" id="KW-0067">ATP-binding</keyword>
<reference evidence="13 14" key="2">
    <citation type="submission" date="2012-02" db="EMBL/GenBank/DDBJ databases">
        <title>Improved High-Quality Draft sequence of Desulfobacter postgatei 2ac9.</title>
        <authorList>
            <consortium name="US DOE Joint Genome Institute"/>
            <person name="Lucas S."/>
            <person name="Han J."/>
            <person name="Lapidus A."/>
            <person name="Cheng J.-F."/>
            <person name="Goodwin L."/>
            <person name="Pitluck S."/>
            <person name="Peters L."/>
            <person name="Ovchinnikova G."/>
            <person name="Held B."/>
            <person name="Detter J.C."/>
            <person name="Han C."/>
            <person name="Tapia R."/>
            <person name="Land M."/>
            <person name="Hauser L."/>
            <person name="Kyrpides N."/>
            <person name="Ivanova N."/>
            <person name="Pagani I."/>
            <person name="Orellana R."/>
            <person name="Lovley D."/>
            <person name="Woyke T."/>
        </authorList>
    </citation>
    <scope>NUCLEOTIDE SEQUENCE [LARGE SCALE GENOMIC DNA]</scope>
    <source>
        <strain evidence="13 14">2ac9</strain>
    </source>
</reference>
<dbReference type="Pfam" id="PF01624">
    <property type="entry name" value="MutS_I"/>
    <property type="match status" value="1"/>
</dbReference>
<evidence type="ECO:0000256" key="5">
    <source>
        <dbReference type="ARBA" id="ARBA00022840"/>
    </source>
</evidence>
<dbReference type="CDD" id="cd03284">
    <property type="entry name" value="ABC_MutS1"/>
    <property type="match status" value="1"/>
</dbReference>
<evidence type="ECO:0000256" key="7">
    <source>
        <dbReference type="ARBA" id="ARBA00023204"/>
    </source>
</evidence>
<dbReference type="STRING" id="879212.DespoDRAFT_01934"/>
<dbReference type="InterPro" id="IPR005748">
    <property type="entry name" value="DNA_mismatch_repair_MutS"/>
</dbReference>
<dbReference type="GO" id="GO:0140664">
    <property type="term" value="F:ATP-dependent DNA damage sensor activity"/>
    <property type="evidence" value="ECO:0007669"/>
    <property type="project" value="InterPro"/>
</dbReference>
<organism evidence="13 14">
    <name type="scientific">Desulfobacter postgatei 2ac9</name>
    <dbReference type="NCBI Taxonomy" id="879212"/>
    <lineage>
        <taxon>Bacteria</taxon>
        <taxon>Pseudomonadati</taxon>
        <taxon>Thermodesulfobacteriota</taxon>
        <taxon>Desulfobacteria</taxon>
        <taxon>Desulfobacterales</taxon>
        <taxon>Desulfobacteraceae</taxon>
        <taxon>Desulfobacter</taxon>
    </lineage>
</organism>
<evidence type="ECO:0000256" key="1">
    <source>
        <dbReference type="ARBA" id="ARBA00006271"/>
    </source>
</evidence>